<dbReference type="Pfam" id="PF02911">
    <property type="entry name" value="Formyl_trans_C"/>
    <property type="match status" value="1"/>
</dbReference>
<dbReference type="InterPro" id="IPR001555">
    <property type="entry name" value="GART_AS"/>
</dbReference>
<comment type="catalytic activity">
    <reaction evidence="7 8">
        <text>L-methionyl-tRNA(fMet) + (6R)-10-formyltetrahydrofolate = N-formyl-L-methionyl-tRNA(fMet) + (6S)-5,6,7,8-tetrahydrofolate + H(+)</text>
        <dbReference type="Rhea" id="RHEA:24380"/>
        <dbReference type="Rhea" id="RHEA-COMP:9952"/>
        <dbReference type="Rhea" id="RHEA-COMP:9953"/>
        <dbReference type="ChEBI" id="CHEBI:15378"/>
        <dbReference type="ChEBI" id="CHEBI:57453"/>
        <dbReference type="ChEBI" id="CHEBI:78530"/>
        <dbReference type="ChEBI" id="CHEBI:78844"/>
        <dbReference type="ChEBI" id="CHEBI:195366"/>
        <dbReference type="EC" id="2.1.2.9"/>
    </reaction>
</comment>
<dbReference type="SUPFAM" id="SSF50486">
    <property type="entry name" value="FMT C-terminal domain-like"/>
    <property type="match status" value="1"/>
</dbReference>
<dbReference type="Gene3D" id="3.10.25.10">
    <property type="entry name" value="Formyl transferase, C-terminal domain"/>
    <property type="match status" value="1"/>
</dbReference>
<comment type="function">
    <text evidence="1 8">Attaches a formyl group to the free amino group of methionyl-tRNA(fMet). The formyl group appears to play a dual role in the initiator identity of N-formylmethionyl-tRNA by promoting its recognition by IF2 and preventing the misappropriation of this tRNA by the elongation apparatus.</text>
</comment>
<dbReference type="HAMAP" id="MF_00182">
    <property type="entry name" value="Formyl_trans"/>
    <property type="match status" value="1"/>
</dbReference>
<evidence type="ECO:0000256" key="2">
    <source>
        <dbReference type="ARBA" id="ARBA00010699"/>
    </source>
</evidence>
<feature type="binding site" evidence="8">
    <location>
        <begin position="112"/>
        <end position="115"/>
    </location>
    <ligand>
        <name>(6S)-5,6,7,8-tetrahydrofolate</name>
        <dbReference type="ChEBI" id="CHEBI:57453"/>
    </ligand>
</feature>
<dbReference type="InterPro" id="IPR005793">
    <property type="entry name" value="Formyl_trans_C"/>
</dbReference>
<dbReference type="Pfam" id="PF00551">
    <property type="entry name" value="Formyl_trans_N"/>
    <property type="match status" value="1"/>
</dbReference>
<protein>
    <recommendedName>
        <fullName evidence="4 8">Methionyl-tRNA formyltransferase</fullName>
        <ecNumber evidence="3 8">2.1.2.9</ecNumber>
    </recommendedName>
</protein>
<dbReference type="InterPro" id="IPR037022">
    <property type="entry name" value="Formyl_trans_C_sf"/>
</dbReference>
<dbReference type="SUPFAM" id="SSF53328">
    <property type="entry name" value="Formyltransferase"/>
    <property type="match status" value="1"/>
</dbReference>
<evidence type="ECO:0000313" key="11">
    <source>
        <dbReference type="EMBL" id="AMN45617.1"/>
    </source>
</evidence>
<gene>
    <name evidence="8" type="primary">fmt</name>
    <name evidence="11" type="ORF">ACG33_00555</name>
</gene>
<dbReference type="InterPro" id="IPR011034">
    <property type="entry name" value="Formyl_transferase-like_C_sf"/>
</dbReference>
<dbReference type="Proteomes" id="UP000070250">
    <property type="component" value="Chromosome"/>
</dbReference>
<dbReference type="InterPro" id="IPR041711">
    <property type="entry name" value="Met-tRNA-FMT_N"/>
</dbReference>
<evidence type="ECO:0000256" key="1">
    <source>
        <dbReference type="ARBA" id="ARBA00002606"/>
    </source>
</evidence>
<proteinExistence type="inferred from homology"/>
<dbReference type="AlphaFoldDB" id="A0A127F5B8"/>
<dbReference type="CDD" id="cd08704">
    <property type="entry name" value="Met_tRNA_FMT_C"/>
    <property type="match status" value="1"/>
</dbReference>
<organism evidence="11 12">
    <name type="scientific">Steroidobacter denitrificans</name>
    <dbReference type="NCBI Taxonomy" id="465721"/>
    <lineage>
        <taxon>Bacteria</taxon>
        <taxon>Pseudomonadati</taxon>
        <taxon>Pseudomonadota</taxon>
        <taxon>Gammaproteobacteria</taxon>
        <taxon>Steroidobacterales</taxon>
        <taxon>Steroidobacteraceae</taxon>
        <taxon>Steroidobacter</taxon>
    </lineage>
</organism>
<evidence type="ECO:0000256" key="8">
    <source>
        <dbReference type="HAMAP-Rule" id="MF_00182"/>
    </source>
</evidence>
<dbReference type="RefSeq" id="WP_066917883.1">
    <property type="nucleotide sequence ID" value="NZ_CP011971.1"/>
</dbReference>
<dbReference type="EMBL" id="CP011971">
    <property type="protein sequence ID" value="AMN45617.1"/>
    <property type="molecule type" value="Genomic_DNA"/>
</dbReference>
<dbReference type="STRING" id="465721.ACG33_00555"/>
<dbReference type="NCBIfam" id="TIGR00460">
    <property type="entry name" value="fmt"/>
    <property type="match status" value="1"/>
</dbReference>
<dbReference type="OrthoDB" id="9802815at2"/>
<comment type="similarity">
    <text evidence="2 8">Belongs to the Fmt family.</text>
</comment>
<feature type="domain" description="Formyl transferase C-terminal" evidence="10">
    <location>
        <begin position="206"/>
        <end position="311"/>
    </location>
</feature>
<dbReference type="PANTHER" id="PTHR11138:SF5">
    <property type="entry name" value="METHIONYL-TRNA FORMYLTRANSFERASE, MITOCHONDRIAL"/>
    <property type="match status" value="1"/>
</dbReference>
<evidence type="ECO:0000256" key="3">
    <source>
        <dbReference type="ARBA" id="ARBA00012261"/>
    </source>
</evidence>
<evidence type="ECO:0000256" key="6">
    <source>
        <dbReference type="ARBA" id="ARBA00022917"/>
    </source>
</evidence>
<keyword evidence="6 8" id="KW-0648">Protein biosynthesis</keyword>
<dbReference type="InterPro" id="IPR002376">
    <property type="entry name" value="Formyl_transf_N"/>
</dbReference>
<dbReference type="EC" id="2.1.2.9" evidence="3 8"/>
<dbReference type="KEGG" id="sdf:ACG33_00555"/>
<evidence type="ECO:0000259" key="9">
    <source>
        <dbReference type="Pfam" id="PF00551"/>
    </source>
</evidence>
<evidence type="ECO:0000259" key="10">
    <source>
        <dbReference type="Pfam" id="PF02911"/>
    </source>
</evidence>
<sequence>MKALSIVFAGTPEFSVPALEALLDSRHQVVAVYTQPDRPAGRGRRLAMSPVKQCALRHGLPVEQPGSLRDPAAVQDLARRAADLMVVAAYGLILPPAVLALPRLGCVNIHASLLPRWRGAAPIQRAILAGDQVSGVTIMQMDAGLDTGPMLLERRCPIELRDTAATLHDRLAALGADAIVQAVDALAIGTAQARPQPETDVTYAAKLRKEEALIDWSVSACQIDRQVRAFNPWPIAETRWEGRQLRIWEAYCEDVPTMTGAMGGTMAVPGRVMAADAMGLRVATGRGMLRVTQVQIAGRKVQPAADFVNAYRLEGVVLGT</sequence>
<evidence type="ECO:0000256" key="4">
    <source>
        <dbReference type="ARBA" id="ARBA00016014"/>
    </source>
</evidence>
<dbReference type="PATRIC" id="fig|465721.4.peg.123"/>
<dbReference type="GO" id="GO:0004479">
    <property type="term" value="F:methionyl-tRNA formyltransferase activity"/>
    <property type="evidence" value="ECO:0007669"/>
    <property type="project" value="UniProtKB-UniRule"/>
</dbReference>
<feature type="domain" description="Formyl transferase N-terminal" evidence="9">
    <location>
        <begin position="6"/>
        <end position="183"/>
    </location>
</feature>
<reference evidence="11 12" key="1">
    <citation type="submission" date="2015-06" db="EMBL/GenBank/DDBJ databases">
        <title>A Comprehensive Approach to Explore the Metabolic and Phylogenetic Diversity of Bacterial Steroid Degradation in the Environment: Testosterone as an Example.</title>
        <authorList>
            <person name="Yang F.-C."/>
            <person name="Chen Y.-L."/>
            <person name="Yu C.-P."/>
            <person name="Tang S.-L."/>
            <person name="Wang P.-H."/>
            <person name="Ismail W."/>
            <person name="Wang C.-H."/>
            <person name="Yang C.-Y."/>
            <person name="Chiang Y.-R."/>
        </authorList>
    </citation>
    <scope>NUCLEOTIDE SEQUENCE [LARGE SCALE GENOMIC DNA]</scope>
    <source>
        <strain evidence="11 12">DSM 18526</strain>
    </source>
</reference>
<dbReference type="InterPro" id="IPR044135">
    <property type="entry name" value="Met-tRNA-FMT_C"/>
</dbReference>
<dbReference type="PANTHER" id="PTHR11138">
    <property type="entry name" value="METHIONYL-TRNA FORMYLTRANSFERASE"/>
    <property type="match status" value="1"/>
</dbReference>
<accession>A0A127F5B8</accession>
<dbReference type="PROSITE" id="PS00373">
    <property type="entry name" value="GART"/>
    <property type="match status" value="1"/>
</dbReference>
<keyword evidence="12" id="KW-1185">Reference proteome</keyword>
<keyword evidence="5 8" id="KW-0808">Transferase</keyword>
<evidence type="ECO:0000313" key="12">
    <source>
        <dbReference type="Proteomes" id="UP000070250"/>
    </source>
</evidence>
<dbReference type="GO" id="GO:0005829">
    <property type="term" value="C:cytosol"/>
    <property type="evidence" value="ECO:0007669"/>
    <property type="project" value="TreeGrafter"/>
</dbReference>
<evidence type="ECO:0000256" key="5">
    <source>
        <dbReference type="ARBA" id="ARBA00022679"/>
    </source>
</evidence>
<dbReference type="Gene3D" id="3.40.50.170">
    <property type="entry name" value="Formyl transferase, N-terminal domain"/>
    <property type="match status" value="1"/>
</dbReference>
<dbReference type="InterPro" id="IPR036477">
    <property type="entry name" value="Formyl_transf_N_sf"/>
</dbReference>
<evidence type="ECO:0000256" key="7">
    <source>
        <dbReference type="ARBA" id="ARBA00048558"/>
    </source>
</evidence>
<dbReference type="FunFam" id="3.40.50.170:FF:000003">
    <property type="entry name" value="Methionyl-tRNA formyltransferase"/>
    <property type="match status" value="1"/>
</dbReference>
<dbReference type="CDD" id="cd08646">
    <property type="entry name" value="FMT_core_Met-tRNA-FMT_N"/>
    <property type="match status" value="1"/>
</dbReference>
<dbReference type="InterPro" id="IPR005794">
    <property type="entry name" value="Fmt"/>
</dbReference>
<name>A0A127F5B8_STEDE</name>